<dbReference type="PROSITE" id="PS50158">
    <property type="entry name" value="ZF_CCHC"/>
    <property type="match status" value="1"/>
</dbReference>
<dbReference type="Pfam" id="PF00098">
    <property type="entry name" value="zf-CCHC"/>
    <property type="match status" value="1"/>
</dbReference>
<keyword evidence="1" id="KW-0862">Zinc</keyword>
<name>A0A195E167_9HYME</name>
<dbReference type="Gene3D" id="4.10.60.10">
    <property type="entry name" value="Zinc finger, CCHC-type"/>
    <property type="match status" value="1"/>
</dbReference>
<accession>A0A195E167</accession>
<feature type="compositionally biased region" description="Basic and acidic residues" evidence="2">
    <location>
        <begin position="74"/>
        <end position="83"/>
    </location>
</feature>
<reference evidence="4 5" key="1">
    <citation type="submission" date="2015-09" db="EMBL/GenBank/DDBJ databases">
        <title>Trachymyrmex cornetzi WGS genome.</title>
        <authorList>
            <person name="Nygaard S."/>
            <person name="Hu H."/>
            <person name="Boomsma J."/>
            <person name="Zhang G."/>
        </authorList>
    </citation>
    <scope>NUCLEOTIDE SEQUENCE [LARGE SCALE GENOMIC DNA]</scope>
    <source>
        <strain evidence="4">Tcor2-1</strain>
        <tissue evidence="4">Whole body</tissue>
    </source>
</reference>
<dbReference type="EMBL" id="KQ979824">
    <property type="protein sequence ID" value="KYN18895.1"/>
    <property type="molecule type" value="Genomic_DNA"/>
</dbReference>
<evidence type="ECO:0000313" key="4">
    <source>
        <dbReference type="EMBL" id="KYN18895.1"/>
    </source>
</evidence>
<dbReference type="InterPro" id="IPR036875">
    <property type="entry name" value="Znf_CCHC_sf"/>
</dbReference>
<keyword evidence="5" id="KW-1185">Reference proteome</keyword>
<dbReference type="GO" id="GO:0008270">
    <property type="term" value="F:zinc ion binding"/>
    <property type="evidence" value="ECO:0007669"/>
    <property type="project" value="UniProtKB-KW"/>
</dbReference>
<dbReference type="Proteomes" id="UP000078492">
    <property type="component" value="Unassembled WGS sequence"/>
</dbReference>
<dbReference type="SMART" id="SM00343">
    <property type="entry name" value="ZnF_C2HC"/>
    <property type="match status" value="1"/>
</dbReference>
<evidence type="ECO:0000259" key="3">
    <source>
        <dbReference type="PROSITE" id="PS50158"/>
    </source>
</evidence>
<feature type="domain" description="CCHC-type" evidence="3">
    <location>
        <begin position="103"/>
        <end position="117"/>
    </location>
</feature>
<dbReference type="SUPFAM" id="SSF57756">
    <property type="entry name" value="Retrovirus zinc finger-like domains"/>
    <property type="match status" value="1"/>
</dbReference>
<evidence type="ECO:0000256" key="2">
    <source>
        <dbReference type="SAM" id="MobiDB-lite"/>
    </source>
</evidence>
<sequence>MVEKFHRQFKAAIKSHETERWTEVLLVILLGIRAAWREDLNATEQNFDIYKKKNNFTFDEKKETRRKHFNSQSGKEEKTENKFNKFNKNNYQKKIRNERTKECWECGKEGHFRSECPGRTENEK</sequence>
<organism evidence="4 5">
    <name type="scientific">Trachymyrmex cornetzi</name>
    <dbReference type="NCBI Taxonomy" id="471704"/>
    <lineage>
        <taxon>Eukaryota</taxon>
        <taxon>Metazoa</taxon>
        <taxon>Ecdysozoa</taxon>
        <taxon>Arthropoda</taxon>
        <taxon>Hexapoda</taxon>
        <taxon>Insecta</taxon>
        <taxon>Pterygota</taxon>
        <taxon>Neoptera</taxon>
        <taxon>Endopterygota</taxon>
        <taxon>Hymenoptera</taxon>
        <taxon>Apocrita</taxon>
        <taxon>Aculeata</taxon>
        <taxon>Formicoidea</taxon>
        <taxon>Formicidae</taxon>
        <taxon>Myrmicinae</taxon>
        <taxon>Trachymyrmex</taxon>
    </lineage>
</organism>
<protein>
    <recommendedName>
        <fullName evidence="3">CCHC-type domain-containing protein</fullName>
    </recommendedName>
</protein>
<evidence type="ECO:0000256" key="1">
    <source>
        <dbReference type="PROSITE-ProRule" id="PRU00047"/>
    </source>
</evidence>
<dbReference type="GO" id="GO:0003676">
    <property type="term" value="F:nucleic acid binding"/>
    <property type="evidence" value="ECO:0007669"/>
    <property type="project" value="InterPro"/>
</dbReference>
<feature type="region of interest" description="Disordered" evidence="2">
    <location>
        <begin position="61"/>
        <end position="91"/>
    </location>
</feature>
<keyword evidence="1" id="KW-0479">Metal-binding</keyword>
<gene>
    <name evidence="4" type="ORF">ALC57_08738</name>
</gene>
<proteinExistence type="predicted"/>
<dbReference type="AlphaFoldDB" id="A0A195E167"/>
<dbReference type="InterPro" id="IPR001878">
    <property type="entry name" value="Znf_CCHC"/>
</dbReference>
<keyword evidence="1" id="KW-0863">Zinc-finger</keyword>
<evidence type="ECO:0000313" key="5">
    <source>
        <dbReference type="Proteomes" id="UP000078492"/>
    </source>
</evidence>
<dbReference type="STRING" id="471704.A0A195E167"/>